<dbReference type="InterPro" id="IPR020811">
    <property type="entry name" value="Enolase_N"/>
</dbReference>
<dbReference type="InterPro" id="IPR029017">
    <property type="entry name" value="Enolase-like_N"/>
</dbReference>
<keyword evidence="5" id="KW-0964">Secreted</keyword>
<evidence type="ECO:0000256" key="1">
    <source>
        <dbReference type="ARBA" id="ARBA00005031"/>
    </source>
</evidence>
<dbReference type="GO" id="GO:0000287">
    <property type="term" value="F:magnesium ion binding"/>
    <property type="evidence" value="ECO:0007669"/>
    <property type="project" value="InterPro"/>
</dbReference>
<feature type="domain" description="Enolase C-terminal TIM barrel" evidence="9">
    <location>
        <begin position="123"/>
        <end position="358"/>
    </location>
</feature>
<dbReference type="Gene3D" id="3.20.20.120">
    <property type="entry name" value="Enolase-like C-terminal domain"/>
    <property type="match status" value="2"/>
</dbReference>
<evidence type="ECO:0000259" key="10">
    <source>
        <dbReference type="SMART" id="SM01193"/>
    </source>
</evidence>
<feature type="domain" description="Enolase N-terminal" evidence="10">
    <location>
        <begin position="5"/>
        <end position="120"/>
    </location>
</feature>
<keyword evidence="6" id="KW-0460">Magnesium</keyword>
<dbReference type="SMART" id="SM01192">
    <property type="entry name" value="Enolase_C"/>
    <property type="match status" value="1"/>
</dbReference>
<dbReference type="SUPFAM" id="SSF54826">
    <property type="entry name" value="Enolase N-terminal domain-like"/>
    <property type="match status" value="1"/>
</dbReference>
<evidence type="ECO:0000313" key="11">
    <source>
        <dbReference type="EMBL" id="PIV25050.1"/>
    </source>
</evidence>
<evidence type="ECO:0000256" key="8">
    <source>
        <dbReference type="ARBA" id="ARBA00023239"/>
    </source>
</evidence>
<name>A0A2M7CHE1_9BACT</name>
<evidence type="ECO:0000259" key="9">
    <source>
        <dbReference type="SMART" id="SM01192"/>
    </source>
</evidence>
<dbReference type="InterPro" id="IPR020810">
    <property type="entry name" value="Enolase_C"/>
</dbReference>
<dbReference type="Pfam" id="PF00113">
    <property type="entry name" value="Enolase_C"/>
    <property type="match status" value="1"/>
</dbReference>
<dbReference type="GO" id="GO:0006096">
    <property type="term" value="P:glycolytic process"/>
    <property type="evidence" value="ECO:0007669"/>
    <property type="project" value="UniProtKB-UniPathway"/>
</dbReference>
<dbReference type="EC" id="4.2.1.11" evidence="3"/>
<dbReference type="Gene3D" id="3.30.390.10">
    <property type="entry name" value="Enolase-like, N-terminal domain"/>
    <property type="match status" value="1"/>
</dbReference>
<organism evidence="11 12">
    <name type="scientific">Candidatus Berkelbacteria bacterium CG03_land_8_20_14_0_80_40_36</name>
    <dbReference type="NCBI Taxonomy" id="1974509"/>
    <lineage>
        <taxon>Bacteria</taxon>
        <taxon>Candidatus Berkelbacteria</taxon>
    </lineage>
</organism>
<comment type="pathway">
    <text evidence="1">Carbohydrate degradation; glycolysis; pyruvate from D-glyceraldehyde 3-phosphate: step 4/5.</text>
</comment>
<evidence type="ECO:0000256" key="3">
    <source>
        <dbReference type="ARBA" id="ARBA00012058"/>
    </source>
</evidence>
<evidence type="ECO:0000256" key="7">
    <source>
        <dbReference type="ARBA" id="ARBA00023152"/>
    </source>
</evidence>
<dbReference type="InterPro" id="IPR000941">
    <property type="entry name" value="Enolase"/>
</dbReference>
<dbReference type="PANTHER" id="PTHR11902">
    <property type="entry name" value="ENOLASE"/>
    <property type="match status" value="1"/>
</dbReference>
<dbReference type="PANTHER" id="PTHR11902:SF1">
    <property type="entry name" value="ENOLASE"/>
    <property type="match status" value="1"/>
</dbReference>
<proteinExistence type="inferred from homology"/>
<gene>
    <name evidence="11" type="ORF">COS38_03655</name>
</gene>
<evidence type="ECO:0000256" key="2">
    <source>
        <dbReference type="ARBA" id="ARBA00009604"/>
    </source>
</evidence>
<dbReference type="AlphaFoldDB" id="A0A2M7CHE1"/>
<dbReference type="GO" id="GO:0004634">
    <property type="term" value="F:phosphopyruvate hydratase activity"/>
    <property type="evidence" value="ECO:0007669"/>
    <property type="project" value="UniProtKB-EC"/>
</dbReference>
<evidence type="ECO:0000256" key="5">
    <source>
        <dbReference type="ARBA" id="ARBA00022525"/>
    </source>
</evidence>
<comment type="caution">
    <text evidence="11">The sequence shown here is derived from an EMBL/GenBank/DDBJ whole genome shotgun (WGS) entry which is preliminary data.</text>
</comment>
<evidence type="ECO:0000256" key="4">
    <source>
        <dbReference type="ARBA" id="ARBA00017068"/>
    </source>
</evidence>
<evidence type="ECO:0000313" key="12">
    <source>
        <dbReference type="Proteomes" id="UP000229966"/>
    </source>
</evidence>
<dbReference type="UniPathway" id="UPA00109">
    <property type="reaction ID" value="UER00187"/>
</dbReference>
<dbReference type="GO" id="GO:0000015">
    <property type="term" value="C:phosphopyruvate hydratase complex"/>
    <property type="evidence" value="ECO:0007669"/>
    <property type="project" value="InterPro"/>
</dbReference>
<reference evidence="12" key="1">
    <citation type="submission" date="2017-09" db="EMBL/GenBank/DDBJ databases">
        <title>Depth-based differentiation of microbial function through sediment-hosted aquifers and enrichment of novel symbionts in the deep terrestrial subsurface.</title>
        <authorList>
            <person name="Probst A.J."/>
            <person name="Ladd B."/>
            <person name="Jarett J.K."/>
            <person name="Geller-Mcgrath D.E."/>
            <person name="Sieber C.M.K."/>
            <person name="Emerson J.B."/>
            <person name="Anantharaman K."/>
            <person name="Thomas B.C."/>
            <person name="Malmstrom R."/>
            <person name="Stieglmeier M."/>
            <person name="Klingl A."/>
            <person name="Woyke T."/>
            <person name="Ryan C.M."/>
            <person name="Banfield J.F."/>
        </authorList>
    </citation>
    <scope>NUCLEOTIDE SEQUENCE [LARGE SCALE GENOMIC DNA]</scope>
</reference>
<keyword evidence="8" id="KW-0456">Lyase</keyword>
<evidence type="ECO:0000256" key="6">
    <source>
        <dbReference type="ARBA" id="ARBA00022842"/>
    </source>
</evidence>
<accession>A0A2M7CHE1</accession>
<dbReference type="SUPFAM" id="SSF51604">
    <property type="entry name" value="Enolase C-terminal domain-like"/>
    <property type="match status" value="1"/>
</dbReference>
<dbReference type="InterPro" id="IPR036849">
    <property type="entry name" value="Enolase-like_C_sf"/>
</dbReference>
<dbReference type="EMBL" id="PEUM01000108">
    <property type="protein sequence ID" value="PIV25050.1"/>
    <property type="molecule type" value="Genomic_DNA"/>
</dbReference>
<protein>
    <recommendedName>
        <fullName evidence="4">Enolase</fullName>
        <ecNumber evidence="3">4.2.1.11</ecNumber>
    </recommendedName>
</protein>
<keyword evidence="7" id="KW-0324">Glycolysis</keyword>
<sequence>MNNVIHIAIAKKILDSDLKPALEIELRLSNDKKVVASSGEGESRGRDEGILENVDTAIKNFANLKKRFYELKKFNQKQFDSDLFDLYKEKIIGINTALTASIAHLKAMAIFERKELWQLIQAEFNLPTKLIKPQVICVLAEGGKHSKNKIKLGIQEISIIGLDKIAQAKKILVELLNKEGIKFDDGLEGGVAPQTSDTQKILSVLSNFYLALDIASQTRLSKDDVNFLLENNNIKIVEDPFDQNQTDEWENLQKQNNILVVADDLTVTRTDLIEKYKNCFNGIIIKPTQAGTVTRTIDAIFLARQFDKKIIVSHRGRETMDDFLADFAIAINSDYVKFGNPSQKERKVKYDRIEKILK</sequence>
<dbReference type="Proteomes" id="UP000229966">
    <property type="component" value="Unassembled WGS sequence"/>
</dbReference>
<comment type="similarity">
    <text evidence="2">Belongs to the enolase family.</text>
</comment>
<dbReference type="SMART" id="SM01193">
    <property type="entry name" value="Enolase_N"/>
    <property type="match status" value="1"/>
</dbReference>